<name>A0A1J4JF11_9EUKA</name>
<dbReference type="Pfam" id="PF00188">
    <property type="entry name" value="CAP"/>
    <property type="match status" value="2"/>
</dbReference>
<dbReference type="InterPro" id="IPR035940">
    <property type="entry name" value="CAP_sf"/>
</dbReference>
<sequence>MSKESLRASSLPEKVLRRVYDLINEVRKEYELHMLTFSKELSFLAGEHACQMSTNKVPYGHDGFYERESQAPLATAFSENIAVVVNSEDPGQDIVVTWLKKSKPFSRILAGFTHTGIGVAESKDGLFYCCQILATYKVRLSYKDQFLLMSRYVNRVRSINNLTPLSISLSGAAIITYKCKVEPSFLSHLTNSICNSFFYKCSSAEFISETISNSSSLIQAFIEKIQGNEDYLNLIKKEKFSEFIFAKHQVSENEIICIAIFGTPLHSSKIIPKIHFNYPSAYLCLQIVNDYRIVHSLVPFELSHQWCKAADKHSEKMMSSKGEIEIRSISKKLLQKLPEDNVHCAACVIPNSVDPLKELLLMWISNPKTKARLLSEAKHFGFAMSILNDKFCYVTRIIGTKKTKVFQGSKAIRSDPNYIQYMTLTSEEAESPDNATVDAQLSFRLTG</sequence>
<protein>
    <recommendedName>
        <fullName evidence="1">SCP domain-containing protein</fullName>
    </recommendedName>
</protein>
<dbReference type="Gene3D" id="3.40.33.10">
    <property type="entry name" value="CAP"/>
    <property type="match status" value="2"/>
</dbReference>
<dbReference type="CDD" id="cd05379">
    <property type="entry name" value="CAP_bacterial"/>
    <property type="match status" value="1"/>
</dbReference>
<dbReference type="Proteomes" id="UP000179807">
    <property type="component" value="Unassembled WGS sequence"/>
</dbReference>
<dbReference type="EMBL" id="MLAK01001093">
    <property type="protein sequence ID" value="OHS97782.1"/>
    <property type="molecule type" value="Genomic_DNA"/>
</dbReference>
<dbReference type="PANTHER" id="PTHR31157:SF1">
    <property type="entry name" value="SCP DOMAIN-CONTAINING PROTEIN"/>
    <property type="match status" value="1"/>
</dbReference>
<gene>
    <name evidence="2" type="ORF">TRFO_09188</name>
</gene>
<reference evidence="2" key="1">
    <citation type="submission" date="2016-10" db="EMBL/GenBank/DDBJ databases">
        <authorList>
            <person name="Benchimol M."/>
            <person name="Almeida L.G."/>
            <person name="Vasconcelos A.T."/>
            <person name="Perreira-Neves A."/>
            <person name="Rosa I.A."/>
            <person name="Tasca T."/>
            <person name="Bogo M.R."/>
            <person name="de Souza W."/>
        </authorList>
    </citation>
    <scope>NUCLEOTIDE SEQUENCE [LARGE SCALE GENOMIC DNA]</scope>
    <source>
        <strain evidence="2">K</strain>
    </source>
</reference>
<dbReference type="PANTHER" id="PTHR31157">
    <property type="entry name" value="SCP DOMAIN-CONTAINING PROTEIN"/>
    <property type="match status" value="1"/>
</dbReference>
<proteinExistence type="predicted"/>
<dbReference type="OrthoDB" id="568194at2759"/>
<accession>A0A1J4JF11</accession>
<organism evidence="2 3">
    <name type="scientific">Tritrichomonas foetus</name>
    <dbReference type="NCBI Taxonomy" id="1144522"/>
    <lineage>
        <taxon>Eukaryota</taxon>
        <taxon>Metamonada</taxon>
        <taxon>Parabasalia</taxon>
        <taxon>Tritrichomonadida</taxon>
        <taxon>Tritrichomonadidae</taxon>
        <taxon>Tritrichomonas</taxon>
    </lineage>
</organism>
<comment type="caution">
    <text evidence="2">The sequence shown here is derived from an EMBL/GenBank/DDBJ whole genome shotgun (WGS) entry which is preliminary data.</text>
</comment>
<feature type="domain" description="SCP" evidence="1">
    <location>
        <begin position="20"/>
        <end position="131"/>
    </location>
</feature>
<evidence type="ECO:0000313" key="3">
    <source>
        <dbReference type="Proteomes" id="UP000179807"/>
    </source>
</evidence>
<dbReference type="VEuPathDB" id="TrichDB:TRFO_09188"/>
<evidence type="ECO:0000313" key="2">
    <source>
        <dbReference type="EMBL" id="OHS97782.1"/>
    </source>
</evidence>
<dbReference type="GeneID" id="94829425"/>
<dbReference type="SUPFAM" id="SSF55797">
    <property type="entry name" value="PR-1-like"/>
    <property type="match status" value="1"/>
</dbReference>
<keyword evidence="3" id="KW-1185">Reference proteome</keyword>
<dbReference type="RefSeq" id="XP_068350919.1">
    <property type="nucleotide sequence ID" value="XM_068494721.1"/>
</dbReference>
<evidence type="ECO:0000259" key="1">
    <source>
        <dbReference type="Pfam" id="PF00188"/>
    </source>
</evidence>
<dbReference type="InterPro" id="IPR014044">
    <property type="entry name" value="CAP_dom"/>
</dbReference>
<dbReference type="AlphaFoldDB" id="A0A1J4JF11"/>
<feature type="domain" description="SCP" evidence="1">
    <location>
        <begin position="286"/>
        <end position="387"/>
    </location>
</feature>